<dbReference type="EMBL" id="JAQJCQ010000006">
    <property type="protein sequence ID" value="MEL4891641.1"/>
    <property type="molecule type" value="Genomic_DNA"/>
</dbReference>
<evidence type="ECO:0000313" key="3">
    <source>
        <dbReference type="EMBL" id="MEL4891641.1"/>
    </source>
</evidence>
<dbReference type="PANTHER" id="PTHR32305:SF15">
    <property type="entry name" value="PROTEIN RHSA-RELATED"/>
    <property type="match status" value="1"/>
</dbReference>
<dbReference type="Proteomes" id="UP001486626">
    <property type="component" value="Unassembled WGS sequence"/>
</dbReference>
<accession>A0ABU9LAD7</accession>
<feature type="domain" description="Teneurin-like YD-shell" evidence="2">
    <location>
        <begin position="30"/>
        <end position="204"/>
    </location>
</feature>
<dbReference type="InterPro" id="IPR006530">
    <property type="entry name" value="YD"/>
</dbReference>
<sequence length="383" mass="41787">MVANHLKSITLEGWVILMQMMNSDGTALGEIGYGYDQLGRLVAQTGSFAPQALPAARNGSFDDNNRQTQADGQTLSYDANGNLVSDGVRTYVWNARDQLVEIKQGTASIASFGYDPLGRRISKTEGGQTISYLYDGLDAVQETQGGTVNPILTGLGIDERYARNEASGRAYFLSNALGSTRALTNASGSLIQRYDYTPYGQTSQANTGTSNPYRYTGRERDVSGLYYYRARYYRPDLARFIGEDPIGLEGGANPYAYVAADPLSNVDPTGLAPDPLLGYKPTYGPIIFKTPTKPIGWVERMISSFIIGKLSLGTTSVNKFGKLVPKPSTLLGRVSVYIMLMEPYDAWCAELDCDRDGVADFMQRENPNMCLEPGSGMSMISVR</sequence>
<name>A0ABU9LAD7_9XANT</name>
<dbReference type="InterPro" id="IPR022385">
    <property type="entry name" value="Rhs_assc_core"/>
</dbReference>
<dbReference type="Gene3D" id="2.180.10.10">
    <property type="entry name" value="RHS repeat-associated core"/>
    <property type="match status" value="1"/>
</dbReference>
<dbReference type="NCBIfam" id="TIGR03696">
    <property type="entry name" value="Rhs_assc_core"/>
    <property type="match status" value="1"/>
</dbReference>
<evidence type="ECO:0000313" key="4">
    <source>
        <dbReference type="Proteomes" id="UP001486626"/>
    </source>
</evidence>
<dbReference type="NCBIfam" id="TIGR01643">
    <property type="entry name" value="YD_repeat_2x"/>
    <property type="match status" value="1"/>
</dbReference>
<protein>
    <recommendedName>
        <fullName evidence="2">Teneurin-like YD-shell domain-containing protein</fullName>
    </recommendedName>
</protein>
<comment type="caution">
    <text evidence="3">The sequence shown here is derived from an EMBL/GenBank/DDBJ whole genome shotgun (WGS) entry which is preliminary data.</text>
</comment>
<evidence type="ECO:0000259" key="2">
    <source>
        <dbReference type="Pfam" id="PF25023"/>
    </source>
</evidence>
<keyword evidence="4" id="KW-1185">Reference proteome</keyword>
<dbReference type="RefSeq" id="WP_342073251.1">
    <property type="nucleotide sequence ID" value="NZ_JAQJCQ010000006.1"/>
</dbReference>
<proteinExistence type="predicted"/>
<keyword evidence="1" id="KW-0677">Repeat</keyword>
<dbReference type="PRINTS" id="PR00394">
    <property type="entry name" value="RHSPROTEIN"/>
</dbReference>
<evidence type="ECO:0000256" key="1">
    <source>
        <dbReference type="ARBA" id="ARBA00022737"/>
    </source>
</evidence>
<dbReference type="Pfam" id="PF25023">
    <property type="entry name" value="TEN_YD-shell"/>
    <property type="match status" value="1"/>
</dbReference>
<gene>
    <name evidence="3" type="ORF">PIQ37_09400</name>
</gene>
<dbReference type="InterPro" id="IPR056823">
    <property type="entry name" value="TEN-like_YD-shell"/>
</dbReference>
<dbReference type="InterPro" id="IPR050708">
    <property type="entry name" value="T6SS_VgrG/RHS"/>
</dbReference>
<dbReference type="PANTHER" id="PTHR32305">
    <property type="match status" value="1"/>
</dbReference>
<reference evidence="3 4" key="1">
    <citation type="journal article" date="2024" name="FEMS Microbiol. Lett.">
        <title>Xanthomonas protegens sp. nov., a novel rice seed-associated bacterium, provides in vivo protection against X. oryzae pv. oryzae, the bacterial leaf blight pathogen.</title>
        <authorList>
            <person name="Rana R."/>
            <person name="Sharma A."/>
            <person name="Madhavan V.N."/>
            <person name="Korpole S."/>
            <person name="Sonti R.V."/>
            <person name="Patel H.K."/>
            <person name="Patil P.B."/>
        </authorList>
    </citation>
    <scope>NUCLEOTIDE SEQUENCE [LARGE SCALE GENOMIC DNA]</scope>
    <source>
        <strain evidence="3 4">PPL118</strain>
    </source>
</reference>
<organism evidence="3 4">
    <name type="scientific">Xanthomonas protegens</name>
    <dbReference type="NCBI Taxonomy" id="3380705"/>
    <lineage>
        <taxon>Bacteria</taxon>
        <taxon>Pseudomonadati</taxon>
        <taxon>Pseudomonadota</taxon>
        <taxon>Gammaproteobacteria</taxon>
        <taxon>Lysobacterales</taxon>
        <taxon>Lysobacteraceae</taxon>
        <taxon>Xanthomonas</taxon>
    </lineage>
</organism>